<sequence>MVLASFVSCADVGAVDAIKLDRAFVAGLPEDRHDLAIVHAVAALARTLGIEVVAEGVEHERQCACLRECGIDGAQGYLFAPALEAETLRARLAAG</sequence>
<dbReference type="Pfam" id="PF00563">
    <property type="entry name" value="EAL"/>
    <property type="match status" value="1"/>
</dbReference>
<dbReference type="InterPro" id="IPR035919">
    <property type="entry name" value="EAL_sf"/>
</dbReference>
<dbReference type="PANTHER" id="PTHR33121">
    <property type="entry name" value="CYCLIC DI-GMP PHOSPHODIESTERASE PDEF"/>
    <property type="match status" value="1"/>
</dbReference>
<dbReference type="SUPFAM" id="SSF141868">
    <property type="entry name" value="EAL domain-like"/>
    <property type="match status" value="1"/>
</dbReference>
<comment type="caution">
    <text evidence="2">The sequence shown here is derived from an EMBL/GenBank/DDBJ whole genome shotgun (WGS) entry which is preliminary data.</text>
</comment>
<dbReference type="InterPro" id="IPR001633">
    <property type="entry name" value="EAL_dom"/>
</dbReference>
<evidence type="ECO:0000313" key="3">
    <source>
        <dbReference type="Proteomes" id="UP000316388"/>
    </source>
</evidence>
<evidence type="ECO:0000313" key="2">
    <source>
        <dbReference type="EMBL" id="TSE37636.1"/>
    </source>
</evidence>
<dbReference type="CDD" id="cd01948">
    <property type="entry name" value="EAL"/>
    <property type="match status" value="1"/>
</dbReference>
<protein>
    <submittedName>
        <fullName evidence="2">Cyclic di-GMP phosphodiesterase Gmr</fullName>
        <ecNumber evidence="2">3.1.4.52</ecNumber>
    </submittedName>
</protein>
<reference evidence="2 3" key="1">
    <citation type="submission" date="2019-07" db="EMBL/GenBank/DDBJ databases">
        <title>Tepidimonas fonticaldi AT-A2 draft genome.</title>
        <authorList>
            <person name="Da Costa M.S."/>
            <person name="Froufe H.J.C."/>
            <person name="Egas C."/>
            <person name="Albuquerque L."/>
        </authorList>
    </citation>
    <scope>NUCLEOTIDE SEQUENCE [LARGE SCALE GENOMIC DNA]</scope>
    <source>
        <strain evidence="2 3">AT-A2</strain>
    </source>
</reference>
<dbReference type="EC" id="3.1.4.52" evidence="2"/>
<dbReference type="GO" id="GO:0071111">
    <property type="term" value="F:cyclic-guanylate-specific phosphodiesterase activity"/>
    <property type="evidence" value="ECO:0007669"/>
    <property type="project" value="UniProtKB-EC"/>
</dbReference>
<accession>A0A554XP78</accession>
<dbReference type="EMBL" id="VJOO01000004">
    <property type="protein sequence ID" value="TSE37636.1"/>
    <property type="molecule type" value="Genomic_DNA"/>
</dbReference>
<name>A0A554XP78_9BURK</name>
<dbReference type="Proteomes" id="UP000316388">
    <property type="component" value="Unassembled WGS sequence"/>
</dbReference>
<keyword evidence="2" id="KW-0378">Hydrolase</keyword>
<dbReference type="InterPro" id="IPR050706">
    <property type="entry name" value="Cyclic-di-GMP_PDE-like"/>
</dbReference>
<feature type="domain" description="EAL" evidence="1">
    <location>
        <begin position="1"/>
        <end position="95"/>
    </location>
</feature>
<proteinExistence type="predicted"/>
<dbReference type="Gene3D" id="3.20.20.450">
    <property type="entry name" value="EAL domain"/>
    <property type="match status" value="1"/>
</dbReference>
<organism evidence="2 3">
    <name type="scientific">Tepidimonas fonticaldi</name>
    <dbReference type="NCBI Taxonomy" id="1101373"/>
    <lineage>
        <taxon>Bacteria</taxon>
        <taxon>Pseudomonadati</taxon>
        <taxon>Pseudomonadota</taxon>
        <taxon>Betaproteobacteria</taxon>
        <taxon>Burkholderiales</taxon>
        <taxon>Tepidimonas</taxon>
    </lineage>
</organism>
<dbReference type="AlphaFoldDB" id="A0A554XP78"/>
<dbReference type="PROSITE" id="PS50883">
    <property type="entry name" value="EAL"/>
    <property type="match status" value="1"/>
</dbReference>
<dbReference type="RefSeq" id="WP_185974458.1">
    <property type="nucleotide sequence ID" value="NZ_VJOO01000004.1"/>
</dbReference>
<evidence type="ECO:0000259" key="1">
    <source>
        <dbReference type="PROSITE" id="PS50883"/>
    </source>
</evidence>
<gene>
    <name evidence="2" type="primary">gmr_2</name>
    <name evidence="2" type="ORF">Tfont_00632</name>
</gene>
<dbReference type="PANTHER" id="PTHR33121:SF70">
    <property type="entry name" value="SIGNALING PROTEIN YKOW"/>
    <property type="match status" value="1"/>
</dbReference>